<feature type="compositionally biased region" description="Basic and acidic residues" evidence="8">
    <location>
        <begin position="17"/>
        <end position="28"/>
    </location>
</feature>
<feature type="domain" description="ABC transmembrane type-1" evidence="9">
    <location>
        <begin position="105"/>
        <end position="297"/>
    </location>
</feature>
<evidence type="ECO:0000256" key="4">
    <source>
        <dbReference type="ARBA" id="ARBA00022692"/>
    </source>
</evidence>
<organism evidence="10 11">
    <name type="scientific">Dictyobacter arantiisoli</name>
    <dbReference type="NCBI Taxonomy" id="2014874"/>
    <lineage>
        <taxon>Bacteria</taxon>
        <taxon>Bacillati</taxon>
        <taxon>Chloroflexota</taxon>
        <taxon>Ktedonobacteria</taxon>
        <taxon>Ktedonobacterales</taxon>
        <taxon>Dictyobacteraceae</taxon>
        <taxon>Dictyobacter</taxon>
    </lineage>
</organism>
<dbReference type="InterPro" id="IPR035906">
    <property type="entry name" value="MetI-like_sf"/>
</dbReference>
<feature type="transmembrane region" description="Helical" evidence="7">
    <location>
        <begin position="140"/>
        <end position="161"/>
    </location>
</feature>
<evidence type="ECO:0000256" key="1">
    <source>
        <dbReference type="ARBA" id="ARBA00004651"/>
    </source>
</evidence>
<dbReference type="GO" id="GO:0005886">
    <property type="term" value="C:plasma membrane"/>
    <property type="evidence" value="ECO:0007669"/>
    <property type="project" value="UniProtKB-SubCell"/>
</dbReference>
<evidence type="ECO:0000256" key="5">
    <source>
        <dbReference type="ARBA" id="ARBA00022989"/>
    </source>
</evidence>
<dbReference type="OrthoDB" id="9815445at2"/>
<name>A0A5A5TES8_9CHLR</name>
<protein>
    <submittedName>
        <fullName evidence="10">Sugar ABC transporter permease</fullName>
    </submittedName>
</protein>
<feature type="transmembrane region" description="Helical" evidence="7">
    <location>
        <begin position="109"/>
        <end position="133"/>
    </location>
</feature>
<evidence type="ECO:0000313" key="11">
    <source>
        <dbReference type="Proteomes" id="UP000322530"/>
    </source>
</evidence>
<feature type="transmembrane region" description="Helical" evidence="7">
    <location>
        <begin position="276"/>
        <end position="297"/>
    </location>
</feature>
<evidence type="ECO:0000256" key="6">
    <source>
        <dbReference type="ARBA" id="ARBA00023136"/>
    </source>
</evidence>
<evidence type="ECO:0000256" key="7">
    <source>
        <dbReference type="RuleBase" id="RU363032"/>
    </source>
</evidence>
<feature type="transmembrane region" description="Helical" evidence="7">
    <location>
        <begin position="173"/>
        <end position="196"/>
    </location>
</feature>
<dbReference type="PANTHER" id="PTHR43744:SF4">
    <property type="entry name" value="OSMOPROTECTIVE COMPOUNDS UPTAKE PERMEASE PROTEIN GGTD"/>
    <property type="match status" value="1"/>
</dbReference>
<evidence type="ECO:0000256" key="8">
    <source>
        <dbReference type="SAM" id="MobiDB-lite"/>
    </source>
</evidence>
<comment type="caution">
    <text evidence="10">The sequence shown here is derived from an EMBL/GenBank/DDBJ whole genome shotgun (WGS) entry which is preliminary data.</text>
</comment>
<evidence type="ECO:0000256" key="3">
    <source>
        <dbReference type="ARBA" id="ARBA00022475"/>
    </source>
</evidence>
<dbReference type="Pfam" id="PF00528">
    <property type="entry name" value="BPD_transp_1"/>
    <property type="match status" value="1"/>
</dbReference>
<reference evidence="10 11" key="1">
    <citation type="submission" date="2019-01" db="EMBL/GenBank/DDBJ databases">
        <title>Draft genome sequence of Dictyobacter sp. Uno17.</title>
        <authorList>
            <person name="Wang C.M."/>
            <person name="Zheng Y."/>
            <person name="Sakai Y."/>
            <person name="Abe K."/>
            <person name="Yokota A."/>
            <person name="Yabe S."/>
        </authorList>
    </citation>
    <scope>NUCLEOTIDE SEQUENCE [LARGE SCALE GENOMIC DNA]</scope>
    <source>
        <strain evidence="10 11">Uno17</strain>
    </source>
</reference>
<feature type="transmembrane region" description="Helical" evidence="7">
    <location>
        <begin position="33"/>
        <end position="56"/>
    </location>
</feature>
<dbReference type="Proteomes" id="UP000322530">
    <property type="component" value="Unassembled WGS sequence"/>
</dbReference>
<keyword evidence="3" id="KW-1003">Cell membrane</keyword>
<keyword evidence="4 7" id="KW-0812">Transmembrane</keyword>
<dbReference type="PANTHER" id="PTHR43744">
    <property type="entry name" value="ABC TRANSPORTER PERMEASE PROTEIN MG189-RELATED-RELATED"/>
    <property type="match status" value="1"/>
</dbReference>
<keyword evidence="6 7" id="KW-0472">Membrane</keyword>
<comment type="subcellular location">
    <subcellularLocation>
        <location evidence="1 7">Cell membrane</location>
        <topology evidence="1 7">Multi-pass membrane protein</topology>
    </subcellularLocation>
</comment>
<accession>A0A5A5TES8</accession>
<feature type="transmembrane region" description="Helical" evidence="7">
    <location>
        <begin position="217"/>
        <end position="242"/>
    </location>
</feature>
<dbReference type="AlphaFoldDB" id="A0A5A5TES8"/>
<comment type="similarity">
    <text evidence="7">Belongs to the binding-protein-dependent transport system permease family.</text>
</comment>
<dbReference type="CDD" id="cd06261">
    <property type="entry name" value="TM_PBP2"/>
    <property type="match status" value="1"/>
</dbReference>
<proteinExistence type="inferred from homology"/>
<feature type="region of interest" description="Disordered" evidence="8">
    <location>
        <begin position="1"/>
        <end position="28"/>
    </location>
</feature>
<keyword evidence="2 7" id="KW-0813">Transport</keyword>
<dbReference type="EMBL" id="BIXY01000045">
    <property type="protein sequence ID" value="GCF09519.1"/>
    <property type="molecule type" value="Genomic_DNA"/>
</dbReference>
<gene>
    <name evidence="10" type="ORF">KDI_30830</name>
</gene>
<dbReference type="SUPFAM" id="SSF161098">
    <property type="entry name" value="MetI-like"/>
    <property type="match status" value="1"/>
</dbReference>
<keyword evidence="5 7" id="KW-1133">Transmembrane helix</keyword>
<dbReference type="PROSITE" id="PS50928">
    <property type="entry name" value="ABC_TM1"/>
    <property type="match status" value="1"/>
</dbReference>
<evidence type="ECO:0000256" key="2">
    <source>
        <dbReference type="ARBA" id="ARBA00022448"/>
    </source>
</evidence>
<evidence type="ECO:0000259" key="9">
    <source>
        <dbReference type="PROSITE" id="PS50928"/>
    </source>
</evidence>
<feature type="compositionally biased region" description="Polar residues" evidence="8">
    <location>
        <begin position="1"/>
        <end position="16"/>
    </location>
</feature>
<keyword evidence="11" id="KW-1185">Reference proteome</keyword>
<dbReference type="Gene3D" id="1.10.3720.10">
    <property type="entry name" value="MetI-like"/>
    <property type="match status" value="1"/>
</dbReference>
<dbReference type="GO" id="GO:0055085">
    <property type="term" value="P:transmembrane transport"/>
    <property type="evidence" value="ECO:0007669"/>
    <property type="project" value="InterPro"/>
</dbReference>
<dbReference type="InterPro" id="IPR000515">
    <property type="entry name" value="MetI-like"/>
</dbReference>
<evidence type="ECO:0000313" key="10">
    <source>
        <dbReference type="EMBL" id="GCF09519.1"/>
    </source>
</evidence>
<sequence length="312" mass="34086">MNISESQASSELTSAPKTDKPKARKNSETRGRLLRRALGSGLLTVVVIALALIWSVPTFGLFVSSFRPASLITTTGWWSGLIPPWNFTLQNYIDVLQAQGLGQAFVNSLIISIPGTFLPMIIAAFGAYAFAWMKFPGRDFFFMGIVALLVIPTQIALVPVLKLFTDIGLTGEYAAVWLAHTAFGLPFAVFLLRNFFAALPSDLMESAHIDGASHWRIFWSIIIPLSVPSLASLGIFQFMWVWNDLLTSLIFLGGNPQRAPMTLSIANLVDSYGSNYPVLTAAAFLSMALPLVVFFALQRYFVRGILAGSVKG</sequence>
<dbReference type="RefSeq" id="WP_149402454.1">
    <property type="nucleotide sequence ID" value="NZ_BIXY01000045.1"/>
</dbReference>